<reference evidence="5 7" key="1">
    <citation type="submission" date="2017-11" db="EMBL/GenBank/DDBJ databases">
        <title>Genome sequence of Entomoplasma luminosum PIMN-1 (ATCC 49195).</title>
        <authorList>
            <person name="Lo W.-S."/>
            <person name="Gasparich G.E."/>
            <person name="Kuo C.-H."/>
        </authorList>
    </citation>
    <scope>NUCLEOTIDE SEQUENCE [LARGE SCALE GENOMIC DNA]</scope>
    <source>
        <strain evidence="5 7">PIMN-1</strain>
    </source>
</reference>
<gene>
    <name evidence="5" type="primary">ssb</name>
    <name evidence="6" type="ORF">C5T88_03090</name>
    <name evidence="5" type="ORF">ELUMI_v1c01410</name>
</gene>
<dbReference type="Gene3D" id="2.40.50.140">
    <property type="entry name" value="Nucleic acid-binding proteins"/>
    <property type="match status" value="1"/>
</dbReference>
<dbReference type="AlphaFoldDB" id="A0A2K8NSW9"/>
<evidence type="ECO:0000313" key="5">
    <source>
        <dbReference type="EMBL" id="ATZ16867.1"/>
    </source>
</evidence>
<dbReference type="KEGG" id="elj:ELUMI_v1c01410"/>
<dbReference type="InterPro" id="IPR011344">
    <property type="entry name" value="ssDNA-bd"/>
</dbReference>
<feature type="region of interest" description="Disordered" evidence="4">
    <location>
        <begin position="99"/>
        <end position="140"/>
    </location>
</feature>
<protein>
    <recommendedName>
        <fullName evidence="2 3">Single-stranded DNA-binding protein</fullName>
        <shortName evidence="2">SSB</shortName>
    </recommendedName>
</protein>
<dbReference type="PANTHER" id="PTHR10302">
    <property type="entry name" value="SINGLE-STRANDED DNA-BINDING PROTEIN"/>
    <property type="match status" value="1"/>
</dbReference>
<comment type="subunit">
    <text evidence="2">Homotetramer.</text>
</comment>
<dbReference type="GO" id="GO:0009295">
    <property type="term" value="C:nucleoid"/>
    <property type="evidence" value="ECO:0007669"/>
    <property type="project" value="TreeGrafter"/>
</dbReference>
<accession>A0A2K8NSW9</accession>
<dbReference type="PROSITE" id="PS50935">
    <property type="entry name" value="SSB"/>
    <property type="match status" value="1"/>
</dbReference>
<dbReference type="PANTHER" id="PTHR10302:SF27">
    <property type="entry name" value="SINGLE-STRANDED DNA-BINDING PROTEIN"/>
    <property type="match status" value="1"/>
</dbReference>
<dbReference type="InterPro" id="IPR012340">
    <property type="entry name" value="NA-bd_OB-fold"/>
</dbReference>
<dbReference type="EMBL" id="CP024963">
    <property type="protein sequence ID" value="ATZ16867.1"/>
    <property type="molecule type" value="Genomic_DNA"/>
</dbReference>
<dbReference type="Proteomes" id="UP000239250">
    <property type="component" value="Chromosome"/>
</dbReference>
<organism evidence="5 7">
    <name type="scientific">Williamsoniiplasma luminosum</name>
    <dbReference type="NCBI Taxonomy" id="214888"/>
    <lineage>
        <taxon>Bacteria</taxon>
        <taxon>Bacillati</taxon>
        <taxon>Mycoplasmatota</taxon>
        <taxon>Mollicutes</taxon>
        <taxon>Entomoplasmatales</taxon>
        <taxon>Williamsoniiplasma</taxon>
    </lineage>
</organism>
<sequence>MNQVSLIGRITNDLELRDSANGTKFVGFTVAVSEFRKDGEHTQFIPCIAWDNNAIQMTNYLKKGSLVGVTGRISVRSKQDNGKYESIVNINADRVEFLESKSSRNNETQAYKPSNQQSQNQKIEEPQNDNQTIEDSILWD</sequence>
<dbReference type="GO" id="GO:0003697">
    <property type="term" value="F:single-stranded DNA binding"/>
    <property type="evidence" value="ECO:0007669"/>
    <property type="project" value="UniProtKB-UniRule"/>
</dbReference>
<dbReference type="SUPFAM" id="SSF50249">
    <property type="entry name" value="Nucleic acid-binding proteins"/>
    <property type="match status" value="1"/>
</dbReference>
<dbReference type="HAMAP" id="MF_00984">
    <property type="entry name" value="SSB"/>
    <property type="match status" value="1"/>
</dbReference>
<feature type="compositionally biased region" description="Polar residues" evidence="4">
    <location>
        <begin position="105"/>
        <end position="121"/>
    </location>
</feature>
<evidence type="ECO:0000256" key="3">
    <source>
        <dbReference type="PIRNR" id="PIRNR002070"/>
    </source>
</evidence>
<reference evidence="6" key="2">
    <citation type="journal article" date="2018" name="Elife">
        <title>Firefly genomes illuminate parallel origins of bioluminescence in beetles.</title>
        <authorList>
            <person name="Fallon T.R."/>
            <person name="Lower S.E."/>
            <person name="Chang C.H."/>
            <person name="Bessho-Uehara M."/>
            <person name="Martin G.J."/>
            <person name="Bewick A.J."/>
            <person name="Behringer M."/>
            <person name="Debat H.J."/>
            <person name="Wong I."/>
            <person name="Day J.C."/>
            <person name="Suvorov A."/>
            <person name="Silva C.J."/>
            <person name="Stanger-Hall K.F."/>
            <person name="Hall D.W."/>
            <person name="Schmitz R.J."/>
            <person name="Nelson D.R."/>
            <person name="Lewis S.M."/>
            <person name="Shigenobu S."/>
            <person name="Bybee S.M."/>
            <person name="Larracuente A.M."/>
            <person name="Oba Y."/>
            <person name="Weng J.K."/>
        </authorList>
    </citation>
    <scope>NUCLEOTIDE SEQUENCE</scope>
    <source>
        <strain evidence="6">NJ-2016</strain>
    </source>
</reference>
<dbReference type="EMBL" id="CP027019">
    <property type="protein sequence ID" value="AVP49538.1"/>
    <property type="molecule type" value="Genomic_DNA"/>
</dbReference>
<dbReference type="Pfam" id="PF00436">
    <property type="entry name" value="SSB"/>
    <property type="match status" value="1"/>
</dbReference>
<proteinExistence type="inferred from homology"/>
<dbReference type="NCBIfam" id="TIGR00621">
    <property type="entry name" value="ssb"/>
    <property type="match status" value="1"/>
</dbReference>
<name>A0A2K8NSW9_9MOLU</name>
<evidence type="ECO:0000256" key="1">
    <source>
        <dbReference type="ARBA" id="ARBA00023125"/>
    </source>
</evidence>
<keyword evidence="7" id="KW-1185">Reference proteome</keyword>
<dbReference type="CDD" id="cd04496">
    <property type="entry name" value="SSB_OBF"/>
    <property type="match status" value="1"/>
</dbReference>
<dbReference type="PIRSF" id="PIRSF002070">
    <property type="entry name" value="SSB"/>
    <property type="match status" value="1"/>
</dbReference>
<evidence type="ECO:0000313" key="6">
    <source>
        <dbReference type="EMBL" id="AVP49538.1"/>
    </source>
</evidence>
<dbReference type="RefSeq" id="WP_025734391.1">
    <property type="nucleotide sequence ID" value="NZ_CP024963.1"/>
</dbReference>
<dbReference type="GO" id="GO:0006260">
    <property type="term" value="P:DNA replication"/>
    <property type="evidence" value="ECO:0007669"/>
    <property type="project" value="InterPro"/>
</dbReference>
<evidence type="ECO:0000313" key="7">
    <source>
        <dbReference type="Proteomes" id="UP000232063"/>
    </source>
</evidence>
<keyword evidence="1 2" id="KW-0238">DNA-binding</keyword>
<reference evidence="8" key="3">
    <citation type="submission" date="2018-02" db="EMBL/GenBank/DDBJ databases">
        <title>Firefly genomes illuminate parallel origins of bioluminescence in beetles.</title>
        <authorList>
            <person name="Fallon T.R."/>
            <person name="Lower S.E.S."/>
            <person name="Behringer M."/>
            <person name="Weng J.-K."/>
        </authorList>
    </citation>
    <scope>NUCLEOTIDE SEQUENCE [LARGE SCALE GENOMIC DNA]</scope>
</reference>
<dbReference type="OrthoDB" id="9809878at2"/>
<comment type="caution">
    <text evidence="2">Lacks conserved residue(s) required for the propagation of feature annotation.</text>
</comment>
<dbReference type="InterPro" id="IPR000424">
    <property type="entry name" value="Primosome_PriB/ssb"/>
</dbReference>
<evidence type="ECO:0000256" key="2">
    <source>
        <dbReference type="HAMAP-Rule" id="MF_00984"/>
    </source>
</evidence>
<evidence type="ECO:0000313" key="8">
    <source>
        <dbReference type="Proteomes" id="UP000239250"/>
    </source>
</evidence>
<dbReference type="Proteomes" id="UP000232063">
    <property type="component" value="Chromosome"/>
</dbReference>
<evidence type="ECO:0000256" key="4">
    <source>
        <dbReference type="SAM" id="MobiDB-lite"/>
    </source>
</evidence>